<feature type="compositionally biased region" description="Basic and acidic residues" evidence="6">
    <location>
        <begin position="123"/>
        <end position="132"/>
    </location>
</feature>
<evidence type="ECO:0000313" key="11">
    <source>
        <dbReference type="EMBL" id="CAD9715633.1"/>
    </source>
</evidence>
<dbReference type="EMBL" id="HBHL01006996">
    <property type="protein sequence ID" value="CAD9715628.1"/>
    <property type="molecule type" value="Transcribed_RNA"/>
</dbReference>
<sequence>MNGSGKGRHGDDAIHGASSYDEASIGKSASSGSHFAAAFPESSWLDGKGKIGKGYGGRSRGKFGLGEHFIFKQVLGEGSEGQTWHCRDVVTGEEVALKVIARHSDKPMGASLQSLRSKLDSLRGNRGEDAKKAARRRNKSKVRKFNPSRVAAEIIMQCALNHPNLVQLSGVYLSATHIGLVMELVKGGELYGYIKEYPIPERILFPHRGTESSRSESKKKSASRRSSKKKQDDDDGVAQGLYVLSRKPRDEKFRKHLDEERALYFFKQVLSGVSYCHRHHIAHRDLKLTNVLIDTAVKPPELKICDFGLSKHWITPPERKKKDEDVGEDSGDTEGDSIADSAVSDFEKKADPLPLDDLDPSDVVFARCRTRVGSPMYVAREIVAREFCIDGYDGTAVDVWSMGIMLYYMLRGKFPFPDFNGKGSMEILKRIPSRVKTDLLKNDLGKSELSDEVIDLLNRMLRFDISQRIKLDQIYDHPWVAREQSEERLEEIFAPLYSQKKKKRPEKRSLMEGIMQKMQGWFTSSSPLDRRQSDKSTGHSTAIDSDECDITTSRSSSVATSDGLVAEEETGPSGKKFPTDCWLEVKEMVYRASHTIASPGARVEVWRPPFGPFRLTFSTREAAEMDRREKAMSRD</sequence>
<keyword evidence="3" id="KW-0547">Nucleotide-binding</keyword>
<feature type="region of interest" description="Disordered" evidence="6">
    <location>
        <begin position="123"/>
        <end position="143"/>
    </location>
</feature>
<dbReference type="EMBL" id="HBHL01006997">
    <property type="protein sequence ID" value="CAD9715629.1"/>
    <property type="molecule type" value="Transcribed_RNA"/>
</dbReference>
<dbReference type="AlphaFoldDB" id="A0A5B8MZ06"/>
<gene>
    <name evidence="12" type="ORF">A3770_19p83750</name>
    <name evidence="8" type="ORF">CPRI1469_LOCUS4483</name>
    <name evidence="9" type="ORF">CPRI1469_LOCUS4484</name>
    <name evidence="10" type="ORF">CPRI1469_LOCUS4487</name>
    <name evidence="11" type="ORF">CPRI1469_LOCUS4488</name>
</gene>
<dbReference type="GO" id="GO:0005524">
    <property type="term" value="F:ATP binding"/>
    <property type="evidence" value="ECO:0007669"/>
    <property type="project" value="UniProtKB-KW"/>
</dbReference>
<organism evidence="12 13">
    <name type="scientific">Chloropicon primus</name>
    <dbReference type="NCBI Taxonomy" id="1764295"/>
    <lineage>
        <taxon>Eukaryota</taxon>
        <taxon>Viridiplantae</taxon>
        <taxon>Chlorophyta</taxon>
        <taxon>Chloropicophyceae</taxon>
        <taxon>Chloropicales</taxon>
        <taxon>Chloropicaceae</taxon>
        <taxon>Chloropicon</taxon>
    </lineage>
</organism>
<proteinExistence type="predicted"/>
<keyword evidence="4 12" id="KW-0418">Kinase</keyword>
<feature type="region of interest" description="Disordered" evidence="6">
    <location>
        <begin position="522"/>
        <end position="577"/>
    </location>
</feature>
<feature type="compositionally biased region" description="Basic and acidic residues" evidence="6">
    <location>
        <begin position="528"/>
        <end position="537"/>
    </location>
</feature>
<feature type="compositionally biased region" description="Basic and acidic residues" evidence="6">
    <location>
        <begin position="208"/>
        <end position="219"/>
    </location>
</feature>
<dbReference type="SUPFAM" id="SSF56112">
    <property type="entry name" value="Protein kinase-like (PK-like)"/>
    <property type="match status" value="1"/>
</dbReference>
<feature type="compositionally biased region" description="Polar residues" evidence="6">
    <location>
        <begin position="550"/>
        <end position="560"/>
    </location>
</feature>
<accession>A0A5B8MZ06</accession>
<dbReference type="STRING" id="1764295.A0A5B8MZ06"/>
<feature type="compositionally biased region" description="Basic residues" evidence="6">
    <location>
        <begin position="133"/>
        <end position="143"/>
    </location>
</feature>
<evidence type="ECO:0000313" key="13">
    <source>
        <dbReference type="Proteomes" id="UP000316726"/>
    </source>
</evidence>
<protein>
    <submittedName>
        <fullName evidence="12">Serine/threonine protein kinase</fullName>
    </submittedName>
</protein>
<evidence type="ECO:0000256" key="2">
    <source>
        <dbReference type="ARBA" id="ARBA00022679"/>
    </source>
</evidence>
<dbReference type="PROSITE" id="PS50011">
    <property type="entry name" value="PROTEIN_KINASE_DOM"/>
    <property type="match status" value="1"/>
</dbReference>
<feature type="compositionally biased region" description="Acidic residues" evidence="6">
    <location>
        <begin position="325"/>
        <end position="337"/>
    </location>
</feature>
<dbReference type="GO" id="GO:0004674">
    <property type="term" value="F:protein serine/threonine kinase activity"/>
    <property type="evidence" value="ECO:0007669"/>
    <property type="project" value="UniProtKB-KW"/>
</dbReference>
<reference evidence="12 13" key="1">
    <citation type="submission" date="2018-07" db="EMBL/GenBank/DDBJ databases">
        <title>The complete nuclear genome of the prasinophyte Chloropicon primus (CCMP1205).</title>
        <authorList>
            <person name="Pombert J.-F."/>
            <person name="Otis C."/>
            <person name="Turmel M."/>
            <person name="Lemieux C."/>
        </authorList>
    </citation>
    <scope>NUCLEOTIDE SEQUENCE [LARGE SCALE GENOMIC DNA]</scope>
    <source>
        <strain evidence="12 13">CCMP1205</strain>
    </source>
</reference>
<dbReference type="Proteomes" id="UP000316726">
    <property type="component" value="Chromosome 19"/>
</dbReference>
<dbReference type="InterPro" id="IPR001245">
    <property type="entry name" value="Ser-Thr/Tyr_kinase_cat_dom"/>
</dbReference>
<keyword evidence="1 12" id="KW-0723">Serine/threonine-protein kinase</keyword>
<dbReference type="OrthoDB" id="193931at2759"/>
<dbReference type="InterPro" id="IPR011009">
    <property type="entry name" value="Kinase-like_dom_sf"/>
</dbReference>
<evidence type="ECO:0000256" key="6">
    <source>
        <dbReference type="SAM" id="MobiDB-lite"/>
    </source>
</evidence>
<dbReference type="PANTHER" id="PTHR24345:SF91">
    <property type="entry name" value="SERINE_THREONINE-PROTEIN KINASE PLK4"/>
    <property type="match status" value="1"/>
</dbReference>
<dbReference type="PANTHER" id="PTHR24345">
    <property type="entry name" value="SERINE/THREONINE-PROTEIN KINASE PLK"/>
    <property type="match status" value="1"/>
</dbReference>
<evidence type="ECO:0000256" key="4">
    <source>
        <dbReference type="ARBA" id="ARBA00022777"/>
    </source>
</evidence>
<reference evidence="8" key="2">
    <citation type="submission" date="2021-01" db="EMBL/GenBank/DDBJ databases">
        <authorList>
            <person name="Corre E."/>
            <person name="Pelletier E."/>
            <person name="Niang G."/>
            <person name="Scheremetjew M."/>
            <person name="Finn R."/>
            <person name="Kale V."/>
            <person name="Holt S."/>
            <person name="Cochrane G."/>
            <person name="Meng A."/>
            <person name="Brown T."/>
            <person name="Cohen L."/>
        </authorList>
    </citation>
    <scope>NUCLEOTIDE SEQUENCE</scope>
    <source>
        <strain evidence="8">CCMP1205</strain>
    </source>
</reference>
<evidence type="ECO:0000259" key="7">
    <source>
        <dbReference type="PROSITE" id="PS50011"/>
    </source>
</evidence>
<keyword evidence="2" id="KW-0808">Transferase</keyword>
<dbReference type="PROSITE" id="PS00108">
    <property type="entry name" value="PROTEIN_KINASE_ST"/>
    <property type="match status" value="1"/>
</dbReference>
<feature type="region of interest" description="Disordered" evidence="6">
    <location>
        <begin position="318"/>
        <end position="338"/>
    </location>
</feature>
<dbReference type="Gene3D" id="3.30.200.20">
    <property type="entry name" value="Phosphorylase Kinase, domain 1"/>
    <property type="match status" value="1"/>
</dbReference>
<evidence type="ECO:0000313" key="9">
    <source>
        <dbReference type="EMBL" id="CAD9715629.1"/>
    </source>
</evidence>
<dbReference type="GO" id="GO:0005634">
    <property type="term" value="C:nucleus"/>
    <property type="evidence" value="ECO:0007669"/>
    <property type="project" value="TreeGrafter"/>
</dbReference>
<dbReference type="Gene3D" id="1.10.510.10">
    <property type="entry name" value="Transferase(Phosphotransferase) domain 1"/>
    <property type="match status" value="2"/>
</dbReference>
<keyword evidence="5" id="KW-0067">ATP-binding</keyword>
<dbReference type="InterPro" id="IPR000719">
    <property type="entry name" value="Prot_kinase_dom"/>
</dbReference>
<dbReference type="Pfam" id="PF00069">
    <property type="entry name" value="Pkinase"/>
    <property type="match status" value="1"/>
</dbReference>
<dbReference type="Pfam" id="PF07714">
    <property type="entry name" value="PK_Tyr_Ser-Thr"/>
    <property type="match status" value="1"/>
</dbReference>
<evidence type="ECO:0000313" key="10">
    <source>
        <dbReference type="EMBL" id="CAD9715632.1"/>
    </source>
</evidence>
<dbReference type="InterPro" id="IPR008271">
    <property type="entry name" value="Ser/Thr_kinase_AS"/>
</dbReference>
<name>A0A5B8MZ06_9CHLO</name>
<keyword evidence="13" id="KW-1185">Reference proteome</keyword>
<dbReference type="EMBL" id="HBHL01007000">
    <property type="protein sequence ID" value="CAD9715632.1"/>
    <property type="molecule type" value="Transcribed_RNA"/>
</dbReference>
<evidence type="ECO:0000256" key="5">
    <source>
        <dbReference type="ARBA" id="ARBA00022840"/>
    </source>
</evidence>
<evidence type="ECO:0000313" key="12">
    <source>
        <dbReference type="EMBL" id="QDZ25857.1"/>
    </source>
</evidence>
<dbReference type="EMBL" id="HBHL01007001">
    <property type="protein sequence ID" value="CAD9715633.1"/>
    <property type="molecule type" value="Transcribed_RNA"/>
</dbReference>
<evidence type="ECO:0000256" key="3">
    <source>
        <dbReference type="ARBA" id="ARBA00022741"/>
    </source>
</evidence>
<dbReference type="EMBL" id="CP031052">
    <property type="protein sequence ID" value="QDZ25857.1"/>
    <property type="molecule type" value="Genomic_DNA"/>
</dbReference>
<dbReference type="SMART" id="SM00220">
    <property type="entry name" value="S_TKc"/>
    <property type="match status" value="1"/>
</dbReference>
<evidence type="ECO:0000256" key="1">
    <source>
        <dbReference type="ARBA" id="ARBA00022527"/>
    </source>
</evidence>
<evidence type="ECO:0000313" key="8">
    <source>
        <dbReference type="EMBL" id="CAD9715628.1"/>
    </source>
</evidence>
<feature type="region of interest" description="Disordered" evidence="6">
    <location>
        <begin position="208"/>
        <end position="241"/>
    </location>
</feature>
<feature type="domain" description="Protein kinase" evidence="7">
    <location>
        <begin position="69"/>
        <end position="480"/>
    </location>
</feature>